<dbReference type="InterPro" id="IPR007554">
    <property type="entry name" value="Glycerophosphate_synth"/>
</dbReference>
<proteinExistence type="predicted"/>
<evidence type="ECO:0000313" key="1">
    <source>
        <dbReference type="EMBL" id="KWW16960.1"/>
    </source>
</evidence>
<dbReference type="PANTHER" id="PTHR37316">
    <property type="entry name" value="TEICHOIC ACID GLYCEROL-PHOSPHATE PRIMASE"/>
    <property type="match status" value="1"/>
</dbReference>
<evidence type="ECO:0008006" key="3">
    <source>
        <dbReference type="Google" id="ProtNLM"/>
    </source>
</evidence>
<dbReference type="PANTHER" id="PTHR37316:SF3">
    <property type="entry name" value="TEICHOIC ACID GLYCEROL-PHOSPHATE TRANSFERASE"/>
    <property type="match status" value="1"/>
</dbReference>
<protein>
    <recommendedName>
        <fullName evidence="3">CDP-glycerol glycerophosphotransferase, TagB/SpsB family</fullName>
    </recommendedName>
</protein>
<reference evidence="1 2" key="1">
    <citation type="submission" date="2015-11" db="EMBL/GenBank/DDBJ databases">
        <title>Genome Sequence of Bacillus simplex strain VanAntwerpen2.</title>
        <authorList>
            <person name="Couger M.B."/>
        </authorList>
    </citation>
    <scope>NUCLEOTIDE SEQUENCE [LARGE SCALE GENOMIC DNA]</scope>
    <source>
        <strain evidence="1 2">VanAntwerpen02</strain>
    </source>
</reference>
<dbReference type="SUPFAM" id="SSF53756">
    <property type="entry name" value="UDP-Glycosyltransferase/glycogen phosphorylase"/>
    <property type="match status" value="1"/>
</dbReference>
<dbReference type="Pfam" id="PF04464">
    <property type="entry name" value="Glyphos_transf"/>
    <property type="match status" value="1"/>
</dbReference>
<dbReference type="InterPro" id="IPR043148">
    <property type="entry name" value="TagF_C"/>
</dbReference>
<comment type="caution">
    <text evidence="1">The sequence shown here is derived from an EMBL/GenBank/DDBJ whole genome shotgun (WGS) entry which is preliminary data.</text>
</comment>
<dbReference type="Gene3D" id="3.40.50.12580">
    <property type="match status" value="1"/>
</dbReference>
<dbReference type="RefSeq" id="WP_061143122.1">
    <property type="nucleotide sequence ID" value="NZ_LNNH01000029.1"/>
</dbReference>
<sequence length="695" mass="82071">MEQKKIITVDNLISEDEKISFQCKDPKSLKIIGIEKTMKIRWTFDTEMIDSKIVIHLKNFSEEYYQAASRWDLYMEASGELHRIQISGGKNEYFHSIPSIGVQVITPYITASGGLSIVIKQPIHLSDEVLSAKLTLKSLRFKGTILTGSVRLELKEEYELVGMVLKQRDVSDNTQYIFPVKGKGHKLSFTIDVKSMEWRPFYYDFYLMVRVGGKDHYIRLKNPTCMALRKLNKRLFGMSYTFDNGYWVYPYLTASGTVALTYKERTEYETNKHFFKEVLASWVYRLLLPYYKKKNIWLIYEKTADRAQDNGYYFFKYIYENHNRQQAYYIIKPDSEDYPKLENMKNRVVEFMSFKYMVFMFAAQLLVSSETKGHAYDIRIQKGRIRKAMNYKPLVFLQHGVIGLKKLNSIFKKSSINAPSLFVVSSPEEGKIIQNHFGYNKNELIVSGLPRWDVIENRSNGKRILVMPTWRVWLENLPFEEVEKSEYVQVFKTFLQSKELSRLLEQHDLTLHFYLHPKFKDFIEHFSIDNQRFTISNEEDLNALLMEASMLITDYSSVAWDMFYQKKPVVFYQFDLETYNKYQGSYMNMDNQLFGDQVFTTEKLISTINAYAETGFAEKEAFGQLRKTYLPYIDHSNSRRVYEQIHAKQGLLKKIKRKQLITRISNNPFVRSLWRKFNGFNFVKGMAETIRLKAR</sequence>
<name>A0A109MW83_9BACI</name>
<evidence type="ECO:0000313" key="2">
    <source>
        <dbReference type="Proteomes" id="UP000064189"/>
    </source>
</evidence>
<dbReference type="GO" id="GO:0047355">
    <property type="term" value="F:CDP-glycerol glycerophosphotransferase activity"/>
    <property type="evidence" value="ECO:0007669"/>
    <property type="project" value="InterPro"/>
</dbReference>
<dbReference type="GO" id="GO:0016020">
    <property type="term" value="C:membrane"/>
    <property type="evidence" value="ECO:0007669"/>
    <property type="project" value="InterPro"/>
</dbReference>
<dbReference type="InterPro" id="IPR051612">
    <property type="entry name" value="Teichoic_Acid_Biosynth"/>
</dbReference>
<accession>A0A109MW83</accession>
<dbReference type="Proteomes" id="UP000064189">
    <property type="component" value="Unassembled WGS sequence"/>
</dbReference>
<dbReference type="EMBL" id="LNNH01000029">
    <property type="protein sequence ID" value="KWW16960.1"/>
    <property type="molecule type" value="Genomic_DNA"/>
</dbReference>
<gene>
    <name evidence="1" type="ORF">AS888_23550</name>
</gene>
<keyword evidence="2" id="KW-1185">Reference proteome</keyword>
<organism evidence="1 2">
    <name type="scientific">Peribacillus simplex</name>
    <dbReference type="NCBI Taxonomy" id="1478"/>
    <lineage>
        <taxon>Bacteria</taxon>
        <taxon>Bacillati</taxon>
        <taxon>Bacillota</taxon>
        <taxon>Bacilli</taxon>
        <taxon>Bacillales</taxon>
        <taxon>Bacillaceae</taxon>
        <taxon>Peribacillus</taxon>
    </lineage>
</organism>
<dbReference type="AlphaFoldDB" id="A0A109MW83"/>